<proteinExistence type="predicted"/>
<evidence type="ECO:0000313" key="2">
    <source>
        <dbReference type="EMBL" id="KAK4150489.1"/>
    </source>
</evidence>
<organism evidence="2 3">
    <name type="scientific">Chaetomidium leptoderma</name>
    <dbReference type="NCBI Taxonomy" id="669021"/>
    <lineage>
        <taxon>Eukaryota</taxon>
        <taxon>Fungi</taxon>
        <taxon>Dikarya</taxon>
        <taxon>Ascomycota</taxon>
        <taxon>Pezizomycotina</taxon>
        <taxon>Sordariomycetes</taxon>
        <taxon>Sordariomycetidae</taxon>
        <taxon>Sordariales</taxon>
        <taxon>Chaetomiaceae</taxon>
        <taxon>Chaetomidium</taxon>
    </lineage>
</organism>
<protein>
    <submittedName>
        <fullName evidence="2">Uncharacterized protein</fullName>
    </submittedName>
</protein>
<evidence type="ECO:0000256" key="1">
    <source>
        <dbReference type="SAM" id="MobiDB-lite"/>
    </source>
</evidence>
<feature type="compositionally biased region" description="Polar residues" evidence="1">
    <location>
        <begin position="1"/>
        <end position="12"/>
    </location>
</feature>
<feature type="region of interest" description="Disordered" evidence="1">
    <location>
        <begin position="163"/>
        <end position="194"/>
    </location>
</feature>
<feature type="region of interest" description="Disordered" evidence="1">
    <location>
        <begin position="1"/>
        <end position="23"/>
    </location>
</feature>
<dbReference type="Proteomes" id="UP001302745">
    <property type="component" value="Unassembled WGS sequence"/>
</dbReference>
<gene>
    <name evidence="2" type="ORF">C8A00DRAFT_17999</name>
</gene>
<comment type="caution">
    <text evidence="2">The sequence shown here is derived from an EMBL/GenBank/DDBJ whole genome shotgun (WGS) entry which is preliminary data.</text>
</comment>
<accession>A0AAN6ZUF0</accession>
<dbReference type="EMBL" id="MU857069">
    <property type="protein sequence ID" value="KAK4150489.1"/>
    <property type="molecule type" value="Genomic_DNA"/>
</dbReference>
<reference evidence="2" key="2">
    <citation type="submission" date="2023-05" db="EMBL/GenBank/DDBJ databases">
        <authorList>
            <consortium name="Lawrence Berkeley National Laboratory"/>
            <person name="Steindorff A."/>
            <person name="Hensen N."/>
            <person name="Bonometti L."/>
            <person name="Westerberg I."/>
            <person name="Brannstrom I.O."/>
            <person name="Guillou S."/>
            <person name="Cros-Aarteil S."/>
            <person name="Calhoun S."/>
            <person name="Haridas S."/>
            <person name="Kuo A."/>
            <person name="Mondo S."/>
            <person name="Pangilinan J."/>
            <person name="Riley R."/>
            <person name="Labutti K."/>
            <person name="Andreopoulos B."/>
            <person name="Lipzen A."/>
            <person name="Chen C."/>
            <person name="Yanf M."/>
            <person name="Daum C."/>
            <person name="Ng V."/>
            <person name="Clum A."/>
            <person name="Ohm R."/>
            <person name="Martin F."/>
            <person name="Silar P."/>
            <person name="Natvig D."/>
            <person name="Lalanne C."/>
            <person name="Gautier V."/>
            <person name="Ament-Velasquez S.L."/>
            <person name="Kruys A."/>
            <person name="Hutchinson M.I."/>
            <person name="Powell A.J."/>
            <person name="Barry K."/>
            <person name="Miller A.N."/>
            <person name="Grigoriev I.V."/>
            <person name="Debuchy R."/>
            <person name="Gladieux P."/>
            <person name="Thoren M.H."/>
            <person name="Johannesson H."/>
        </authorList>
    </citation>
    <scope>NUCLEOTIDE SEQUENCE</scope>
    <source>
        <strain evidence="2">CBS 538.74</strain>
    </source>
</reference>
<dbReference type="AlphaFoldDB" id="A0AAN6ZUF0"/>
<evidence type="ECO:0000313" key="3">
    <source>
        <dbReference type="Proteomes" id="UP001302745"/>
    </source>
</evidence>
<sequence>MAQSAPNNVQSTAPDPASSPSLESLPAELRDQILLSVPDLPTLRALVHASPLMHAQYRSNRNSLLRACVERELDGFLVHAYACLKSRVHCLGRKRTDEAITSFLDAYRGWLPSGSSPRADLDSVEPSLVRWMAGFHLVVARPLTRMYGTWALANLVQAATSSSAEQQAPGTAAPGTAPPETAAPETAAAGDQEAALSRSEEIRIMRALYQCETYHHLFGRNRGHRHGAFRHHEINGIFFSLFDPWEAEAVGCIDIFVRQRYEVIFDKVLADLHHTNPRFIQPNGVINPEGSFDLDTEREDYMEGTVSRGLRAIARLLAIDDHDTLIREMELRLAHEHNLDWPLRHALGEEAQDDRREMLGVNARDEAETRRDLIKFTGDAVPPEGPPLGWVLLWGGTYSNICGEYVPRPVRQWGYVMWDERRWTELGARDLVSRQWETAPDLVEGIERDYGWRPSGW</sequence>
<keyword evidence="3" id="KW-1185">Reference proteome</keyword>
<name>A0AAN6ZUF0_9PEZI</name>
<reference evidence="2" key="1">
    <citation type="journal article" date="2023" name="Mol. Phylogenet. Evol.">
        <title>Genome-scale phylogeny and comparative genomics of the fungal order Sordariales.</title>
        <authorList>
            <person name="Hensen N."/>
            <person name="Bonometti L."/>
            <person name="Westerberg I."/>
            <person name="Brannstrom I.O."/>
            <person name="Guillou S."/>
            <person name="Cros-Aarteil S."/>
            <person name="Calhoun S."/>
            <person name="Haridas S."/>
            <person name="Kuo A."/>
            <person name="Mondo S."/>
            <person name="Pangilinan J."/>
            <person name="Riley R."/>
            <person name="LaButti K."/>
            <person name="Andreopoulos B."/>
            <person name="Lipzen A."/>
            <person name="Chen C."/>
            <person name="Yan M."/>
            <person name="Daum C."/>
            <person name="Ng V."/>
            <person name="Clum A."/>
            <person name="Steindorff A."/>
            <person name="Ohm R.A."/>
            <person name="Martin F."/>
            <person name="Silar P."/>
            <person name="Natvig D.O."/>
            <person name="Lalanne C."/>
            <person name="Gautier V."/>
            <person name="Ament-Velasquez S.L."/>
            <person name="Kruys A."/>
            <person name="Hutchinson M.I."/>
            <person name="Powell A.J."/>
            <person name="Barry K."/>
            <person name="Miller A.N."/>
            <person name="Grigoriev I.V."/>
            <person name="Debuchy R."/>
            <person name="Gladieux P."/>
            <person name="Hiltunen Thoren M."/>
            <person name="Johannesson H."/>
        </authorList>
    </citation>
    <scope>NUCLEOTIDE SEQUENCE</scope>
    <source>
        <strain evidence="2">CBS 538.74</strain>
    </source>
</reference>
<feature type="compositionally biased region" description="Low complexity" evidence="1">
    <location>
        <begin position="13"/>
        <end position="23"/>
    </location>
</feature>